<dbReference type="EMBL" id="FRAL01000003">
    <property type="protein sequence ID" value="SHK53053.1"/>
    <property type="molecule type" value="Genomic_DNA"/>
</dbReference>
<feature type="region of interest" description="Disordered" evidence="1">
    <location>
        <begin position="86"/>
        <end position="112"/>
    </location>
</feature>
<evidence type="ECO:0000256" key="1">
    <source>
        <dbReference type="SAM" id="MobiDB-lite"/>
    </source>
</evidence>
<organism evidence="3 4">
    <name type="scientific">Halomonas caseinilytica</name>
    <dbReference type="NCBI Taxonomy" id="438744"/>
    <lineage>
        <taxon>Bacteria</taxon>
        <taxon>Pseudomonadati</taxon>
        <taxon>Pseudomonadota</taxon>
        <taxon>Gammaproteobacteria</taxon>
        <taxon>Oceanospirillales</taxon>
        <taxon>Halomonadaceae</taxon>
        <taxon>Halomonas</taxon>
    </lineage>
</organism>
<reference evidence="4" key="1">
    <citation type="submission" date="2016-11" db="EMBL/GenBank/DDBJ databases">
        <authorList>
            <person name="Varghese N."/>
            <person name="Submissions S."/>
        </authorList>
    </citation>
    <scope>NUCLEOTIDE SEQUENCE [LARGE SCALE GENOMIC DNA]</scope>
    <source>
        <strain evidence="4">ALO Sharm</strain>
    </source>
</reference>
<proteinExistence type="predicted"/>
<dbReference type="InterPro" id="IPR044038">
    <property type="entry name" value="dATP/dGTP_diPOhydrolase_N"/>
</dbReference>
<dbReference type="RefSeq" id="WP_064699310.1">
    <property type="nucleotide sequence ID" value="NZ_BDEO01000006.1"/>
</dbReference>
<evidence type="ECO:0000313" key="3">
    <source>
        <dbReference type="EMBL" id="SHK53053.1"/>
    </source>
</evidence>
<evidence type="ECO:0000313" key="4">
    <source>
        <dbReference type="Proteomes" id="UP000184248"/>
    </source>
</evidence>
<dbReference type="OrthoDB" id="6174353at2"/>
<feature type="region of interest" description="Disordered" evidence="1">
    <location>
        <begin position="238"/>
        <end position="293"/>
    </location>
</feature>
<gene>
    <name evidence="3" type="ORF">SAMN05192556_103245</name>
</gene>
<dbReference type="Proteomes" id="UP000184248">
    <property type="component" value="Unassembled WGS sequence"/>
</dbReference>
<keyword evidence="4" id="KW-1185">Reference proteome</keyword>
<protein>
    <recommendedName>
        <fullName evidence="2">dATP/dGTP diphosphohydrolase N-terminal domain-containing protein</fullName>
    </recommendedName>
</protein>
<accession>A0A1M6T7X1</accession>
<sequence length="390" mass="42646">MSDIDKHQKKVLLALVQEHRESRKPVRALIIKAAMNARDKVKREQIDLALEYLYQHELISKHGHDGWAPTGKGMKVAAGSLEGPVAAPARKTGSAPKHEPEPAPAVKVLTKSKPKASRPVTVVLAECIKRLSDMVADYRITGMGEFTDLAILLRPAGFETEKLGGLSSADMFFAVIDAIRQLPNNASRKGALGIIDDDLMACEERLGEFYEASRRIVAGERTSMEVGPVVIEAGDMQGLIPEPTSDSEPESPEEVNQPTPKEVLRHTVGSEPEVVEIGKATEEPTGRKDDGGELRMDLLFTDMPNALAEVVEVLTLDAVQHAPGDWQHAPDPARRYQAESLRHELALARGEDLDAETRRHHLAHSICSQLYRLELALRASGEGQEAEVSA</sequence>
<dbReference type="Pfam" id="PF18909">
    <property type="entry name" value="dGTP_diPhyd_N"/>
    <property type="match status" value="1"/>
</dbReference>
<feature type="compositionally biased region" description="Basic and acidic residues" evidence="1">
    <location>
        <begin position="279"/>
        <end position="293"/>
    </location>
</feature>
<evidence type="ECO:0000259" key="2">
    <source>
        <dbReference type="Pfam" id="PF18909"/>
    </source>
</evidence>
<dbReference type="AlphaFoldDB" id="A0A1M6T7X1"/>
<name>A0A1M6T7X1_9GAMM</name>
<feature type="domain" description="dATP/dGTP diphosphohydrolase N-terminal" evidence="2">
    <location>
        <begin position="285"/>
        <end position="379"/>
    </location>
</feature>